<dbReference type="Proteomes" id="UP000634672">
    <property type="component" value="Unassembled WGS sequence"/>
</dbReference>
<evidence type="ECO:0000313" key="3">
    <source>
        <dbReference type="Proteomes" id="UP000634672"/>
    </source>
</evidence>
<evidence type="ECO:0000313" key="2">
    <source>
        <dbReference type="EMBL" id="MBC5712437.1"/>
    </source>
</evidence>
<dbReference type="Pfam" id="PF06605">
    <property type="entry name" value="Prophage_tail"/>
    <property type="match status" value="1"/>
</dbReference>
<dbReference type="InterPro" id="IPR010572">
    <property type="entry name" value="Tail_dom"/>
</dbReference>
<gene>
    <name evidence="2" type="ORF">H8S75_31545</name>
</gene>
<protein>
    <submittedName>
        <fullName evidence="2">Phage tail protein</fullName>
    </submittedName>
</protein>
<sequence length="665" mass="73709">MYKIYLRNQGEDYPLYEPLDDELRVFSPVLTQEMGRSGQLEFYMMANHPNADKLGLLKTEIFVYDDGREIYRGRILKPNYTMENLIAVTCEGDYTYLIDSQQKPFEMECDIPTFLTRMLETHNNQVDDYKKMYLGTVTVTGNSSSPITWKSTKYTTTLDILNAQIAKVYGGYFRTRNVNGKKYLDYLWDYGGINEQVVRYGINLLELDARMDASSIVTCLIPLGADVEYQDDLGEMQVKTVDISSVNQGVNYIQDDAAVARFGKVWGSYKWSDIKEPADLLAKAKKYLQEVSALPVSIEANVMDLSFVDSDETRLELGYWTQVISRPHGIDQKLLLTKRVINLLDPTAGSITLGKPPETFVDKAVNSQQAASEAVDKVAESTSAEIKRKVENATNLITGGLGGYVVLDNVDPNTGEKIHPWRILIMNTPDKETAKNVIQFNQNGIGFSTTGINGPYANAWTIDGNLVADFITSGTMLADRIRGGILEVGGAGLARDGSITVKNTDGTVIGTWDKTGLHVLLGIIEGSTIKGSNIIGGRINIGNGTFEVDSDGAVEINSGEIHIGNVDITEQYAWLYGFGVSGSILYSRDNGNSIQISNSEAYDLPSSIVIQNNGKRTNYTASGINTDGDIWFSDPWTEYMSALDMFKDLYERISILRDRISDLEG</sequence>
<dbReference type="EMBL" id="JACOPB010000035">
    <property type="protein sequence ID" value="MBC5712437.1"/>
    <property type="molecule type" value="Genomic_DNA"/>
</dbReference>
<dbReference type="InterPro" id="IPR007119">
    <property type="entry name" value="Phage_tail_spike_N"/>
</dbReference>
<feature type="domain" description="Tail spike" evidence="1">
    <location>
        <begin position="141"/>
        <end position="363"/>
    </location>
</feature>
<comment type="caution">
    <text evidence="2">The sequence shown here is derived from an EMBL/GenBank/DDBJ whole genome shotgun (WGS) entry which is preliminary data.</text>
</comment>
<keyword evidence="3" id="KW-1185">Reference proteome</keyword>
<accession>A0ABR7HH12</accession>
<dbReference type="NCBIfam" id="TIGR01665">
    <property type="entry name" value="put_anti_recept"/>
    <property type="match status" value="1"/>
</dbReference>
<proteinExistence type="predicted"/>
<organism evidence="2 3">
    <name type="scientific">Hungatella hominis</name>
    <dbReference type="NCBI Taxonomy" id="2763050"/>
    <lineage>
        <taxon>Bacteria</taxon>
        <taxon>Bacillati</taxon>
        <taxon>Bacillota</taxon>
        <taxon>Clostridia</taxon>
        <taxon>Lachnospirales</taxon>
        <taxon>Lachnospiraceae</taxon>
        <taxon>Hungatella</taxon>
    </lineage>
</organism>
<reference evidence="2 3" key="1">
    <citation type="submission" date="2020-08" db="EMBL/GenBank/DDBJ databases">
        <title>Genome public.</title>
        <authorList>
            <person name="Liu C."/>
            <person name="Sun Q."/>
        </authorList>
    </citation>
    <scope>NUCLEOTIDE SEQUENCE [LARGE SCALE GENOMIC DNA]</scope>
    <source>
        <strain evidence="2 3">NSJ-66</strain>
    </source>
</reference>
<evidence type="ECO:0000259" key="1">
    <source>
        <dbReference type="Pfam" id="PF06605"/>
    </source>
</evidence>
<name>A0ABR7HH12_9FIRM</name>
<dbReference type="RefSeq" id="WP_187024851.1">
    <property type="nucleotide sequence ID" value="NZ_JACOPB010000035.1"/>
</dbReference>